<keyword evidence="1" id="KW-0547">Nucleotide-binding</keyword>
<dbReference type="InterPro" id="IPR013126">
    <property type="entry name" value="Hsp_70_fam"/>
</dbReference>
<name>A0A2T7A4P0_TUBBO</name>
<gene>
    <name evidence="3" type="ORF">B9Z19DRAFT_1074317</name>
</gene>
<dbReference type="SUPFAM" id="SSF53067">
    <property type="entry name" value="Actin-like ATPase domain"/>
    <property type="match status" value="2"/>
</dbReference>
<evidence type="ECO:0000313" key="4">
    <source>
        <dbReference type="Proteomes" id="UP000244722"/>
    </source>
</evidence>
<evidence type="ECO:0000313" key="3">
    <source>
        <dbReference type="EMBL" id="PUU82716.1"/>
    </source>
</evidence>
<keyword evidence="4" id="KW-1185">Reference proteome</keyword>
<protein>
    <recommendedName>
        <fullName evidence="5">Actin-like ATPase domain-containing protein</fullName>
    </recommendedName>
</protein>
<comment type="caution">
    <text evidence="3">The sequence shown here is derived from an EMBL/GenBank/DDBJ whole genome shotgun (WGS) entry which is preliminary data.</text>
</comment>
<dbReference type="OrthoDB" id="2963168at2759"/>
<dbReference type="PANTHER" id="PTHR14187:SF82">
    <property type="entry name" value="FAMILY CHAPERONE, PUTATIVE (AFU_ORTHOLOGUE AFUA_7G08575)-RELATED"/>
    <property type="match status" value="1"/>
</dbReference>
<evidence type="ECO:0008006" key="5">
    <source>
        <dbReference type="Google" id="ProtNLM"/>
    </source>
</evidence>
<dbReference type="GO" id="GO:0140662">
    <property type="term" value="F:ATP-dependent protein folding chaperone"/>
    <property type="evidence" value="ECO:0007669"/>
    <property type="project" value="InterPro"/>
</dbReference>
<dbReference type="Gene3D" id="3.90.640.10">
    <property type="entry name" value="Actin, Chain A, domain 4"/>
    <property type="match status" value="1"/>
</dbReference>
<proteinExistence type="predicted"/>
<evidence type="ECO:0000256" key="1">
    <source>
        <dbReference type="ARBA" id="ARBA00022741"/>
    </source>
</evidence>
<dbReference type="CDD" id="cd10170">
    <property type="entry name" value="ASKHA_NBD_HSP70"/>
    <property type="match status" value="1"/>
</dbReference>
<evidence type="ECO:0000256" key="2">
    <source>
        <dbReference type="ARBA" id="ARBA00022840"/>
    </source>
</evidence>
<dbReference type="GO" id="GO:0005524">
    <property type="term" value="F:ATP binding"/>
    <property type="evidence" value="ECO:0007669"/>
    <property type="project" value="UniProtKB-KW"/>
</dbReference>
<reference evidence="3 4" key="1">
    <citation type="submission" date="2017-04" db="EMBL/GenBank/DDBJ databases">
        <title>Draft genome sequence of Tuber borchii Vittad., a whitish edible truffle.</title>
        <authorList>
            <consortium name="DOE Joint Genome Institute"/>
            <person name="Murat C."/>
            <person name="Kuo A."/>
            <person name="Barry K.W."/>
            <person name="Clum A."/>
            <person name="Dockter R.B."/>
            <person name="Fauchery L."/>
            <person name="Iotti M."/>
            <person name="Kohler A."/>
            <person name="Labutti K."/>
            <person name="Lindquist E.A."/>
            <person name="Lipzen A."/>
            <person name="Ohm R.A."/>
            <person name="Wang M."/>
            <person name="Grigoriev I.V."/>
            <person name="Zambonelli A."/>
            <person name="Martin F.M."/>
        </authorList>
    </citation>
    <scope>NUCLEOTIDE SEQUENCE [LARGE SCALE GENOMIC DNA]</scope>
    <source>
        <strain evidence="3 4">Tbo3840</strain>
    </source>
</reference>
<dbReference type="Pfam" id="PF00012">
    <property type="entry name" value="HSP70"/>
    <property type="match status" value="1"/>
</dbReference>
<sequence length="600" mass="66017">MSSTKQRLIIGLDYGTTYTGVAFCDSSAGGSIDGIQLIHNWPGKSQNATNEKVPSQVAYGSFAEGRTYEWGNRIPPRAERQVWTKLQLDEGQKREELKMLLALLSGNLENMSIGGSGEDDDNPPLYPGKQPQDVVADFLTGVNEHVVQTLIKQFSHRLLSTLQIEIVITVPAVWSDRAKDLTFQAVGKAGLGEFKYSTSMIAEPEAAAIYTLKSLKGGASGDDIQVGDHFVLCDAGGGTVDLISYRVSSISPSFKVEEAAVGTGDKCGATFVDRNFKEWLKGKLGEANYKKIPKEKLMIGSKLMKEFEDAKTSFSGDGPEGLITVPSEVGITEDSSRGIEDGEILVTAADFQEIFDPCINRTLELIDGQIAAVQSKGSRVKYVFLVGGFGKSEYMFKKVQEYCVARGLETRRPPFPWSAVVRGAVARGLEGEGSGLVQLRMCRRHYGTPVSEHFDESKHIAQDMYVDDLTGEKFAKGQMHWLLTKGESLSATTPKRVSIECCRTFRPTDSRVFTAKLVACNDDYAPRRYFENSVYNVCTLHADISTVPESKFHQARRGLGGEMFYIAEFKIEIIAHGANLKFFLTFEGQEYGSVSANYDP</sequence>
<dbReference type="Proteomes" id="UP000244722">
    <property type="component" value="Unassembled WGS sequence"/>
</dbReference>
<dbReference type="STRING" id="42251.A0A2T7A4P0"/>
<dbReference type="AlphaFoldDB" id="A0A2T7A4P0"/>
<organism evidence="3 4">
    <name type="scientific">Tuber borchii</name>
    <name type="common">White truffle</name>
    <dbReference type="NCBI Taxonomy" id="42251"/>
    <lineage>
        <taxon>Eukaryota</taxon>
        <taxon>Fungi</taxon>
        <taxon>Dikarya</taxon>
        <taxon>Ascomycota</taxon>
        <taxon>Pezizomycotina</taxon>
        <taxon>Pezizomycetes</taxon>
        <taxon>Pezizales</taxon>
        <taxon>Tuberaceae</taxon>
        <taxon>Tuber</taxon>
    </lineage>
</organism>
<dbReference type="Gene3D" id="3.30.420.40">
    <property type="match status" value="2"/>
</dbReference>
<dbReference type="PANTHER" id="PTHR14187">
    <property type="entry name" value="ALPHA KINASE/ELONGATION FACTOR 2 KINASE"/>
    <property type="match status" value="1"/>
</dbReference>
<keyword evidence="2" id="KW-0067">ATP-binding</keyword>
<dbReference type="InterPro" id="IPR043129">
    <property type="entry name" value="ATPase_NBD"/>
</dbReference>
<accession>A0A2T7A4P0</accession>
<dbReference type="EMBL" id="NESQ01000023">
    <property type="protein sequence ID" value="PUU82716.1"/>
    <property type="molecule type" value="Genomic_DNA"/>
</dbReference>